<feature type="domain" description="MDN2-binding protein C-terminal" evidence="5">
    <location>
        <begin position="563"/>
        <end position="821"/>
    </location>
</feature>
<reference evidence="6" key="2">
    <citation type="submission" date="2025-09" db="UniProtKB">
        <authorList>
            <consortium name="Ensembl"/>
        </authorList>
    </citation>
    <scope>IDENTIFICATION</scope>
</reference>
<accession>A0A8D2LVA5</accession>
<keyword evidence="7" id="KW-1185">Reference proteome</keyword>
<dbReference type="PANTHER" id="PTHR14382:SF1">
    <property type="entry name" value="MDM2-BINDING PROTEIN"/>
    <property type="match status" value="1"/>
</dbReference>
<evidence type="ECO:0000259" key="4">
    <source>
        <dbReference type="Pfam" id="PF14919"/>
    </source>
</evidence>
<dbReference type="Pfam" id="PF14919">
    <property type="entry name" value="MTBP_mid"/>
    <property type="match status" value="2"/>
</dbReference>
<sequence>WDRYLQMLVLGASLKKEIICIFYFANALVLLPLACSVVGVPSKKEWYFAIQSICGFSQFCSSDWEDINFDLETDQSKNTIQRNIEECLGDIQSTEEEDSNSQESVSLIDLYEESAEGIHLLADKLPAPGKAMVDVIFQSSEREAPRLKDCLPVLGALKHMREWHAAKITIVANESKTWQKIADYLSADVVAPENLKTVIDSRELWRGKIQIWERKFGSEITFPDFCIKTTASRRSLSTLFFNTVFAASETEQTKNANIHLPEVFHYYGHTLKFVQLVLLSQLPSSLMSDHQFELYPFAEKSRLFWDQLSSLNGKIGALFLLPCSVSGMLVPLPSQLSTRKWKEYIARKPKVIRVPEVELKGETCNYYFLVQGNGCGGCKATMIYSASQINGSVTLAETIGKWSIKTEETEAGLFEEFVRSLPHFHGEQILQREKKLAYVQTLALNHCLKRQESARQKPVLRSSFDFSFWSCSFSGSELKGSNPLKWVERHVLQNLENFEKIKQKTSSCVFSEQLLAHKDAQKGSAALLDAKELLKHFTPEGLPIGDLQPLHIQKSDNAFLLTPELTPRKLRSLPFEKATGCHYHGLEYCLDNRRALERDVGFAELQARLIRYETQTTCTKECCPMPCVLSPLPSPAVLSEPGSVPDGESLQRDLPTEASRLKRRSKDMDGFYPNKRLPKPESTDSLLSQVSGSSGSHRLRVVTRQCLETSGSLPSVAAKPSHNWMHKVNPKNSSASQRCGKEAEIQKPAKESRYQKHTRMLKEVVTKTLEKHGIAEDHKCFATCSQRLFEISKCYLKDLKTSRGLFDEMKKAANSNVKQVIEWVLEKAKEK</sequence>
<dbReference type="GO" id="GO:0000776">
    <property type="term" value="C:kinetochore"/>
    <property type="evidence" value="ECO:0007669"/>
    <property type="project" value="TreeGrafter"/>
</dbReference>
<dbReference type="InterPro" id="IPR029418">
    <property type="entry name" value="MTBP_C"/>
</dbReference>
<organism evidence="6 7">
    <name type="scientific">Varanus komodoensis</name>
    <name type="common">Komodo dragon</name>
    <dbReference type="NCBI Taxonomy" id="61221"/>
    <lineage>
        <taxon>Eukaryota</taxon>
        <taxon>Metazoa</taxon>
        <taxon>Chordata</taxon>
        <taxon>Craniata</taxon>
        <taxon>Vertebrata</taxon>
        <taxon>Euteleostomi</taxon>
        <taxon>Lepidosauria</taxon>
        <taxon>Squamata</taxon>
        <taxon>Bifurcata</taxon>
        <taxon>Unidentata</taxon>
        <taxon>Episquamata</taxon>
        <taxon>Toxicofera</taxon>
        <taxon>Anguimorpha</taxon>
        <taxon>Paleoanguimorpha</taxon>
        <taxon>Varanoidea</taxon>
        <taxon>Varanidae</taxon>
        <taxon>Varanus</taxon>
    </lineage>
</organism>
<proteinExistence type="predicted"/>
<dbReference type="GO" id="GO:0007089">
    <property type="term" value="P:traversing start control point of mitotic cell cycle"/>
    <property type="evidence" value="ECO:0007669"/>
    <property type="project" value="TreeGrafter"/>
</dbReference>
<reference evidence="6" key="1">
    <citation type="submission" date="2025-08" db="UniProtKB">
        <authorList>
            <consortium name="Ensembl"/>
        </authorList>
    </citation>
    <scope>IDENTIFICATION</scope>
</reference>
<feature type="transmembrane region" description="Helical" evidence="2">
    <location>
        <begin position="21"/>
        <end position="40"/>
    </location>
</feature>
<feature type="domain" description="DM2" evidence="3">
    <location>
        <begin position="34"/>
        <end position="231"/>
    </location>
</feature>
<evidence type="ECO:0000256" key="2">
    <source>
        <dbReference type="SAM" id="Phobius"/>
    </source>
</evidence>
<keyword evidence="2" id="KW-0472">Membrane</keyword>
<feature type="domain" description="DM2" evidence="4">
    <location>
        <begin position="262"/>
        <end position="459"/>
    </location>
</feature>
<feature type="domain" description="DM2" evidence="4">
    <location>
        <begin position="481"/>
        <end position="559"/>
    </location>
</feature>
<dbReference type="PANTHER" id="PTHR14382">
    <property type="entry name" value="MDM2-BINDING PROTEIN"/>
    <property type="match status" value="1"/>
</dbReference>
<dbReference type="InterPro" id="IPR039061">
    <property type="entry name" value="MTBP"/>
</dbReference>
<evidence type="ECO:0000313" key="6">
    <source>
        <dbReference type="Ensembl" id="ENSVKKP00000026863.1"/>
    </source>
</evidence>
<dbReference type="AlphaFoldDB" id="A0A8D2LVA5"/>
<keyword evidence="2" id="KW-1133">Transmembrane helix</keyword>
<evidence type="ECO:0000259" key="5">
    <source>
        <dbReference type="Pfam" id="PF14920"/>
    </source>
</evidence>
<keyword evidence="2" id="KW-0812">Transmembrane</keyword>
<dbReference type="GO" id="GO:0031396">
    <property type="term" value="P:regulation of protein ubiquitination"/>
    <property type="evidence" value="ECO:0007669"/>
    <property type="project" value="InterPro"/>
</dbReference>
<dbReference type="GO" id="GO:0034501">
    <property type="term" value="P:protein localization to kinetochore"/>
    <property type="evidence" value="ECO:0007669"/>
    <property type="project" value="TreeGrafter"/>
</dbReference>
<evidence type="ECO:0000259" key="3">
    <source>
        <dbReference type="Pfam" id="PF14918"/>
    </source>
</evidence>
<feature type="region of interest" description="Disordered" evidence="1">
    <location>
        <begin position="638"/>
        <end position="694"/>
    </location>
</feature>
<name>A0A8D2LVA5_VARKO</name>
<dbReference type="InterPro" id="IPR029420">
    <property type="entry name" value="MTBP_central"/>
</dbReference>
<dbReference type="Proteomes" id="UP000694545">
    <property type="component" value="Unplaced"/>
</dbReference>
<dbReference type="Pfam" id="PF14918">
    <property type="entry name" value="MTBP_N"/>
    <property type="match status" value="1"/>
</dbReference>
<evidence type="ECO:0000256" key="1">
    <source>
        <dbReference type="SAM" id="MobiDB-lite"/>
    </source>
</evidence>
<dbReference type="Ensembl" id="ENSVKKT00000027520.1">
    <property type="protein sequence ID" value="ENSVKKP00000026863.1"/>
    <property type="gene ID" value="ENSVKKG00000017517.1"/>
</dbReference>
<dbReference type="Pfam" id="PF14920">
    <property type="entry name" value="MTBP_C"/>
    <property type="match status" value="1"/>
</dbReference>
<protein>
    <submittedName>
        <fullName evidence="6">MDM2 binding protein</fullName>
    </submittedName>
</protein>
<feature type="compositionally biased region" description="Low complexity" evidence="1">
    <location>
        <begin position="683"/>
        <end position="694"/>
    </location>
</feature>
<dbReference type="InterPro" id="IPR029421">
    <property type="entry name" value="MTBP_N"/>
</dbReference>
<evidence type="ECO:0000313" key="7">
    <source>
        <dbReference type="Proteomes" id="UP000694545"/>
    </source>
</evidence>